<dbReference type="GO" id="GO:0005524">
    <property type="term" value="F:ATP binding"/>
    <property type="evidence" value="ECO:0007669"/>
    <property type="project" value="UniProtKB-KW"/>
</dbReference>
<feature type="coiled-coil region" evidence="18">
    <location>
        <begin position="40"/>
        <end position="88"/>
    </location>
</feature>
<keyword evidence="18" id="KW-0175">Coiled coil</keyword>
<comment type="subunit">
    <text evidence="14">At low DSF concentrations, interacts with RpfF.</text>
</comment>
<organism evidence="22 23">
    <name type="scientific">Thiosulfativibrio zosterae</name>
    <dbReference type="NCBI Taxonomy" id="2675053"/>
    <lineage>
        <taxon>Bacteria</taxon>
        <taxon>Pseudomonadati</taxon>
        <taxon>Pseudomonadota</taxon>
        <taxon>Gammaproteobacteria</taxon>
        <taxon>Thiotrichales</taxon>
        <taxon>Piscirickettsiaceae</taxon>
        <taxon>Thiosulfativibrio</taxon>
    </lineage>
</organism>
<dbReference type="Pfam" id="PF02518">
    <property type="entry name" value="HATPase_c"/>
    <property type="match status" value="1"/>
</dbReference>
<evidence type="ECO:0000256" key="13">
    <source>
        <dbReference type="ARBA" id="ARBA00023136"/>
    </source>
</evidence>
<evidence type="ECO:0000256" key="2">
    <source>
        <dbReference type="ARBA" id="ARBA00004651"/>
    </source>
</evidence>
<dbReference type="InterPro" id="IPR005467">
    <property type="entry name" value="His_kinase_dom"/>
</dbReference>
<keyword evidence="12" id="KW-0902">Two-component regulatory system</keyword>
<feature type="domain" description="HPt" evidence="21">
    <location>
        <begin position="515"/>
        <end position="616"/>
    </location>
</feature>
<keyword evidence="13" id="KW-0472">Membrane</keyword>
<dbReference type="PROSITE" id="PS50110">
    <property type="entry name" value="RESPONSE_REGULATORY"/>
    <property type="match status" value="1"/>
</dbReference>
<dbReference type="SUPFAM" id="SSF55874">
    <property type="entry name" value="ATPase domain of HSP90 chaperone/DNA topoisomerase II/histidine kinase"/>
    <property type="match status" value="1"/>
</dbReference>
<feature type="modified residue" description="Phosphohistidine" evidence="16">
    <location>
        <position position="554"/>
    </location>
</feature>
<evidence type="ECO:0000256" key="16">
    <source>
        <dbReference type="PROSITE-ProRule" id="PRU00110"/>
    </source>
</evidence>
<dbReference type="Pfam" id="PF00512">
    <property type="entry name" value="HisKA"/>
    <property type="match status" value="1"/>
</dbReference>
<evidence type="ECO:0000256" key="14">
    <source>
        <dbReference type="ARBA" id="ARBA00064003"/>
    </source>
</evidence>
<feature type="modified residue" description="4-aspartylphosphate" evidence="17">
    <location>
        <position position="403"/>
    </location>
</feature>
<feature type="domain" description="Histidine kinase" evidence="19">
    <location>
        <begin position="102"/>
        <end position="323"/>
    </location>
</feature>
<dbReference type="CDD" id="cd00082">
    <property type="entry name" value="HisKA"/>
    <property type="match status" value="1"/>
</dbReference>
<keyword evidence="6" id="KW-0808">Transferase</keyword>
<evidence type="ECO:0000256" key="7">
    <source>
        <dbReference type="ARBA" id="ARBA00022692"/>
    </source>
</evidence>
<dbReference type="SMART" id="SM00387">
    <property type="entry name" value="HATPase_c"/>
    <property type="match status" value="1"/>
</dbReference>
<dbReference type="PANTHER" id="PTHR45339:SF1">
    <property type="entry name" value="HYBRID SIGNAL TRANSDUCTION HISTIDINE KINASE J"/>
    <property type="match status" value="1"/>
</dbReference>
<comment type="subcellular location">
    <subcellularLocation>
        <location evidence="2">Cell membrane</location>
        <topology evidence="2">Multi-pass membrane protein</topology>
    </subcellularLocation>
</comment>
<dbReference type="InterPro" id="IPR011006">
    <property type="entry name" value="CheY-like_superfamily"/>
</dbReference>
<evidence type="ECO:0000256" key="17">
    <source>
        <dbReference type="PROSITE-ProRule" id="PRU00169"/>
    </source>
</evidence>
<evidence type="ECO:0000256" key="5">
    <source>
        <dbReference type="ARBA" id="ARBA00022553"/>
    </source>
</evidence>
<dbReference type="SMART" id="SM00388">
    <property type="entry name" value="HisKA"/>
    <property type="match status" value="1"/>
</dbReference>
<reference evidence="23" key="1">
    <citation type="submission" date="2019-11" db="EMBL/GenBank/DDBJ databases">
        <title>Isolation and characterization of two novel species in the genus Thiomicrorhabdus.</title>
        <authorList>
            <person name="Mochizuki J."/>
            <person name="Kojima H."/>
            <person name="Fukui M."/>
        </authorList>
    </citation>
    <scope>NUCLEOTIDE SEQUENCE [LARGE SCALE GENOMIC DNA]</scope>
    <source>
        <strain evidence="23">AkT22</strain>
    </source>
</reference>
<evidence type="ECO:0000256" key="8">
    <source>
        <dbReference type="ARBA" id="ARBA00022741"/>
    </source>
</evidence>
<dbReference type="InterPro" id="IPR036890">
    <property type="entry name" value="HATPase_C_sf"/>
</dbReference>
<gene>
    <name evidence="22" type="ORF">THMIRHAT_21960</name>
</gene>
<evidence type="ECO:0000256" key="1">
    <source>
        <dbReference type="ARBA" id="ARBA00000085"/>
    </source>
</evidence>
<dbReference type="Gene3D" id="3.30.565.10">
    <property type="entry name" value="Histidine kinase-like ATPase, C-terminal domain"/>
    <property type="match status" value="1"/>
</dbReference>
<dbReference type="InterPro" id="IPR004358">
    <property type="entry name" value="Sig_transdc_His_kin-like_C"/>
</dbReference>
<dbReference type="CDD" id="cd14686">
    <property type="entry name" value="bZIP"/>
    <property type="match status" value="1"/>
</dbReference>
<dbReference type="Pfam" id="PF01627">
    <property type="entry name" value="Hpt"/>
    <property type="match status" value="1"/>
</dbReference>
<feature type="domain" description="Response regulatory" evidence="20">
    <location>
        <begin position="353"/>
        <end position="470"/>
    </location>
</feature>
<dbReference type="Gene3D" id="1.20.120.160">
    <property type="entry name" value="HPT domain"/>
    <property type="match status" value="1"/>
</dbReference>
<keyword evidence="10" id="KW-0067">ATP-binding</keyword>
<dbReference type="PROSITE" id="PS50894">
    <property type="entry name" value="HPT"/>
    <property type="match status" value="1"/>
</dbReference>
<keyword evidence="4" id="KW-1003">Cell membrane</keyword>
<evidence type="ECO:0000259" key="21">
    <source>
        <dbReference type="PROSITE" id="PS50894"/>
    </source>
</evidence>
<evidence type="ECO:0000256" key="3">
    <source>
        <dbReference type="ARBA" id="ARBA00012438"/>
    </source>
</evidence>
<evidence type="ECO:0000256" key="10">
    <source>
        <dbReference type="ARBA" id="ARBA00022840"/>
    </source>
</evidence>
<keyword evidence="11" id="KW-1133">Transmembrane helix</keyword>
<keyword evidence="8" id="KW-0547">Nucleotide-binding</keyword>
<evidence type="ECO:0000259" key="19">
    <source>
        <dbReference type="PROSITE" id="PS50109"/>
    </source>
</evidence>
<evidence type="ECO:0000256" key="4">
    <source>
        <dbReference type="ARBA" id="ARBA00022475"/>
    </source>
</evidence>
<dbReference type="SUPFAM" id="SSF52172">
    <property type="entry name" value="CheY-like"/>
    <property type="match status" value="1"/>
</dbReference>
<dbReference type="Proteomes" id="UP000501466">
    <property type="component" value="Chromosome"/>
</dbReference>
<keyword evidence="5 17" id="KW-0597">Phosphoprotein</keyword>
<sequence length="683" mass="75825">MSQENPLIAEIRTLQTNFEALTSKLSKDIHRHDKIMARSDKRQKREYDELQQRLTEIEALHAELQQANQQLEKKVEERTLELNAALLKAEEATKAKSEFLANMSHEIRTPMNAIIGMAYLALQTNLDPKQRNYVSKVHKAGENLLGIINDILDFSKIEAGKLSMESIPLNLEEALEHFSTIIGVKAEEKNLAIVFEVAPNVPKDLMGDPLRLGQILLNLGSNAIKFTDQGQVTLSIDLVESTADSVMLHFAVQDSGIGMTPEQCAKLFKSFSQADTSTTRKYGGTGLGLAISKTLVELMQGKIWVESEAGKGSTFHFHAQFARQTEADLQKLMADASETAQLETAILSLSGARLLLVEDNTMNQELAAELLAHIGVQIVIANHGQEALDILAQDADFDAVLMDCQMPVMDGFVATKHIKGNPTFEQLPVIAMTANTFADRESEFSDAGMIDYVGKPIHPQSLYKTLTKWVKINTERQQSAPLQNTSSALETSIIIDLSNFSGINIDEALTFFNGSENLLSRNLKRFSQDYAHALADLTDLMAKDDLAGSIRHAHMLKGLTATLGMQAISADFGALENGLLANQNTQDIQIPENLVTAYGEMISQLTEHFAQDTQTAQMNETPWSTIKSQLIQMCEDFSGETFEYFETHQTSIQNAVTLEDFEYLKQTINDFEFDEALERLQSL</sequence>
<dbReference type="CDD" id="cd17546">
    <property type="entry name" value="REC_hyHK_CKI1_RcsC-like"/>
    <property type="match status" value="1"/>
</dbReference>
<evidence type="ECO:0000256" key="18">
    <source>
        <dbReference type="SAM" id="Coils"/>
    </source>
</evidence>
<keyword evidence="9" id="KW-0418">Kinase</keyword>
<dbReference type="PANTHER" id="PTHR45339">
    <property type="entry name" value="HYBRID SIGNAL TRANSDUCTION HISTIDINE KINASE J"/>
    <property type="match status" value="1"/>
</dbReference>
<comment type="catalytic activity">
    <reaction evidence="1">
        <text>ATP + protein L-histidine = ADP + protein N-phospho-L-histidine.</text>
        <dbReference type="EC" id="2.7.13.3"/>
    </reaction>
</comment>
<dbReference type="KEGG" id="tzo:THMIRHAT_21960"/>
<evidence type="ECO:0000256" key="12">
    <source>
        <dbReference type="ARBA" id="ARBA00023012"/>
    </source>
</evidence>
<dbReference type="AlphaFoldDB" id="A0A6F8PR35"/>
<dbReference type="GO" id="GO:0005886">
    <property type="term" value="C:plasma membrane"/>
    <property type="evidence" value="ECO:0007669"/>
    <property type="project" value="UniProtKB-SubCell"/>
</dbReference>
<dbReference type="Gene3D" id="1.10.287.130">
    <property type="match status" value="1"/>
</dbReference>
<evidence type="ECO:0000256" key="11">
    <source>
        <dbReference type="ARBA" id="ARBA00022989"/>
    </source>
</evidence>
<dbReference type="InterPro" id="IPR001789">
    <property type="entry name" value="Sig_transdc_resp-reg_receiver"/>
</dbReference>
<dbReference type="Gene3D" id="3.40.50.2300">
    <property type="match status" value="1"/>
</dbReference>
<dbReference type="FunFam" id="3.30.565.10:FF:000010">
    <property type="entry name" value="Sensor histidine kinase RcsC"/>
    <property type="match status" value="1"/>
</dbReference>
<dbReference type="InterPro" id="IPR003594">
    <property type="entry name" value="HATPase_dom"/>
</dbReference>
<dbReference type="PRINTS" id="PR00344">
    <property type="entry name" value="BCTRLSENSOR"/>
</dbReference>
<dbReference type="EMBL" id="AP021888">
    <property type="protein sequence ID" value="BBP44450.1"/>
    <property type="molecule type" value="Genomic_DNA"/>
</dbReference>
<evidence type="ECO:0000256" key="6">
    <source>
        <dbReference type="ARBA" id="ARBA00022679"/>
    </source>
</evidence>
<dbReference type="PROSITE" id="PS50109">
    <property type="entry name" value="HIS_KIN"/>
    <property type="match status" value="1"/>
</dbReference>
<dbReference type="InterPro" id="IPR003661">
    <property type="entry name" value="HisK_dim/P_dom"/>
</dbReference>
<dbReference type="CDD" id="cd16922">
    <property type="entry name" value="HATPase_EvgS-ArcB-TorS-like"/>
    <property type="match status" value="1"/>
</dbReference>
<dbReference type="InterPro" id="IPR036097">
    <property type="entry name" value="HisK_dim/P_sf"/>
</dbReference>
<name>A0A6F8PR35_9GAMM</name>
<evidence type="ECO:0000259" key="20">
    <source>
        <dbReference type="PROSITE" id="PS50110"/>
    </source>
</evidence>
<keyword evidence="23" id="KW-1185">Reference proteome</keyword>
<evidence type="ECO:0000313" key="22">
    <source>
        <dbReference type="EMBL" id="BBP44450.1"/>
    </source>
</evidence>
<evidence type="ECO:0000256" key="9">
    <source>
        <dbReference type="ARBA" id="ARBA00022777"/>
    </source>
</evidence>
<dbReference type="FunFam" id="1.10.287.130:FF:000002">
    <property type="entry name" value="Two-component osmosensing histidine kinase"/>
    <property type="match status" value="1"/>
</dbReference>
<accession>A0A6F8PR35</accession>
<evidence type="ECO:0000256" key="15">
    <source>
        <dbReference type="ARBA" id="ARBA00068150"/>
    </source>
</evidence>
<dbReference type="SUPFAM" id="SSF47226">
    <property type="entry name" value="Histidine-containing phosphotransfer domain, HPT domain"/>
    <property type="match status" value="1"/>
</dbReference>
<dbReference type="InterPro" id="IPR036641">
    <property type="entry name" value="HPT_dom_sf"/>
</dbReference>
<proteinExistence type="predicted"/>
<dbReference type="GO" id="GO:0000155">
    <property type="term" value="F:phosphorelay sensor kinase activity"/>
    <property type="evidence" value="ECO:0007669"/>
    <property type="project" value="InterPro"/>
</dbReference>
<keyword evidence="7" id="KW-0812">Transmembrane</keyword>
<dbReference type="Pfam" id="PF00072">
    <property type="entry name" value="Response_reg"/>
    <property type="match status" value="1"/>
</dbReference>
<dbReference type="SMART" id="SM00448">
    <property type="entry name" value="REC"/>
    <property type="match status" value="1"/>
</dbReference>
<dbReference type="RefSeq" id="WP_173292164.1">
    <property type="nucleotide sequence ID" value="NZ_AP021888.1"/>
</dbReference>
<dbReference type="InterPro" id="IPR008207">
    <property type="entry name" value="Sig_transdc_His_kin_Hpt_dom"/>
</dbReference>
<dbReference type="SUPFAM" id="SSF47384">
    <property type="entry name" value="Homodimeric domain of signal transducing histidine kinase"/>
    <property type="match status" value="1"/>
</dbReference>
<evidence type="ECO:0000313" key="23">
    <source>
        <dbReference type="Proteomes" id="UP000501466"/>
    </source>
</evidence>
<protein>
    <recommendedName>
        <fullName evidence="15">Sensory/regulatory protein RpfC</fullName>
        <ecNumber evidence="3">2.7.13.3</ecNumber>
    </recommendedName>
</protein>
<dbReference type="EC" id="2.7.13.3" evidence="3"/>